<dbReference type="InterPro" id="IPR033362">
    <property type="entry name" value="SSNA1_fam"/>
</dbReference>
<evidence type="ECO:0000256" key="1">
    <source>
        <dbReference type="SAM" id="Coils"/>
    </source>
</evidence>
<dbReference type="AlphaFoldDB" id="A0A182PE17"/>
<evidence type="ECO:0000256" key="2">
    <source>
        <dbReference type="SAM" id="MobiDB-lite"/>
    </source>
</evidence>
<organism evidence="3 4">
    <name type="scientific">Anopheles epiroticus</name>
    <dbReference type="NCBI Taxonomy" id="199890"/>
    <lineage>
        <taxon>Eukaryota</taxon>
        <taxon>Metazoa</taxon>
        <taxon>Ecdysozoa</taxon>
        <taxon>Arthropoda</taxon>
        <taxon>Hexapoda</taxon>
        <taxon>Insecta</taxon>
        <taxon>Pterygota</taxon>
        <taxon>Neoptera</taxon>
        <taxon>Endopterygota</taxon>
        <taxon>Diptera</taxon>
        <taxon>Nematocera</taxon>
        <taxon>Culicoidea</taxon>
        <taxon>Culicidae</taxon>
        <taxon>Anophelinae</taxon>
        <taxon>Anopheles</taxon>
    </lineage>
</organism>
<feature type="coiled-coil region" evidence="1">
    <location>
        <begin position="19"/>
        <end position="67"/>
    </location>
</feature>
<protein>
    <submittedName>
        <fullName evidence="3">Uncharacterized protein</fullName>
    </submittedName>
</protein>
<accession>A0A182PE17</accession>
<sequence>MAETAARLQTHNQEMVKCLDQLRTMQTALEEKIAVQEKKRDALNEEMEKLQRSLEDLETSIASDTKMLNDCSKKLTETENGYTKLADTMQLLLMAAKENGITVSTTASGSSSSVPQDRNKNASS</sequence>
<keyword evidence="1" id="KW-0175">Coiled coil</keyword>
<evidence type="ECO:0000313" key="3">
    <source>
        <dbReference type="EnsemblMetazoa" id="AEPI005172-PA"/>
    </source>
</evidence>
<reference evidence="4" key="1">
    <citation type="submission" date="2013-03" db="EMBL/GenBank/DDBJ databases">
        <title>The Genome Sequence of Anopheles epiroticus epiroticus2.</title>
        <authorList>
            <consortium name="The Broad Institute Genomics Platform"/>
            <person name="Neafsey D.E."/>
            <person name="Howell P."/>
            <person name="Walker B."/>
            <person name="Young S.K."/>
            <person name="Zeng Q."/>
            <person name="Gargeya S."/>
            <person name="Fitzgerald M."/>
            <person name="Haas B."/>
            <person name="Abouelleil A."/>
            <person name="Allen A.W."/>
            <person name="Alvarado L."/>
            <person name="Arachchi H.M."/>
            <person name="Berlin A.M."/>
            <person name="Chapman S.B."/>
            <person name="Gainer-Dewar J."/>
            <person name="Goldberg J."/>
            <person name="Griggs A."/>
            <person name="Gujja S."/>
            <person name="Hansen M."/>
            <person name="Howarth C."/>
            <person name="Imamovic A."/>
            <person name="Ireland A."/>
            <person name="Larimer J."/>
            <person name="McCowan C."/>
            <person name="Murphy C."/>
            <person name="Pearson M."/>
            <person name="Poon T.W."/>
            <person name="Priest M."/>
            <person name="Roberts A."/>
            <person name="Saif S."/>
            <person name="Shea T."/>
            <person name="Sisk P."/>
            <person name="Sykes S."/>
            <person name="Wortman J."/>
            <person name="Nusbaum C."/>
            <person name="Birren B."/>
        </authorList>
    </citation>
    <scope>NUCLEOTIDE SEQUENCE [LARGE SCALE GENOMIC DNA]</scope>
    <source>
        <strain evidence="4">Epiroticus2</strain>
    </source>
</reference>
<keyword evidence="4" id="KW-1185">Reference proteome</keyword>
<dbReference type="Proteomes" id="UP000075885">
    <property type="component" value="Unassembled WGS sequence"/>
</dbReference>
<dbReference type="GO" id="GO:0036064">
    <property type="term" value="C:ciliary basal body"/>
    <property type="evidence" value="ECO:0007669"/>
    <property type="project" value="TreeGrafter"/>
</dbReference>
<evidence type="ECO:0000313" key="4">
    <source>
        <dbReference type="Proteomes" id="UP000075885"/>
    </source>
</evidence>
<dbReference type="STRING" id="199890.A0A182PE17"/>
<dbReference type="PANTHER" id="PTHR28661:SF1">
    <property type="entry name" value="MICROTUBULE NUCLEATION FACTOR SSNA1"/>
    <property type="match status" value="1"/>
</dbReference>
<dbReference type="GO" id="GO:0005813">
    <property type="term" value="C:centrosome"/>
    <property type="evidence" value="ECO:0007669"/>
    <property type="project" value="TreeGrafter"/>
</dbReference>
<feature type="region of interest" description="Disordered" evidence="2">
    <location>
        <begin position="104"/>
        <end position="124"/>
    </location>
</feature>
<proteinExistence type="predicted"/>
<name>A0A182PE17_9DIPT</name>
<dbReference type="PANTHER" id="PTHR28661">
    <property type="entry name" value="SJOEGREN SYNDROME NUCLEAR AUTOANTIGEN 1"/>
    <property type="match status" value="1"/>
</dbReference>
<dbReference type="EnsemblMetazoa" id="AEPI005172-RA">
    <property type="protein sequence ID" value="AEPI005172-PA"/>
    <property type="gene ID" value="AEPI005172"/>
</dbReference>
<feature type="compositionally biased region" description="Low complexity" evidence="2">
    <location>
        <begin position="104"/>
        <end position="114"/>
    </location>
</feature>
<dbReference type="Gene3D" id="1.20.5.1700">
    <property type="match status" value="1"/>
</dbReference>
<dbReference type="VEuPathDB" id="VectorBase:AEPI005172"/>
<reference evidence="3" key="2">
    <citation type="submission" date="2020-05" db="UniProtKB">
        <authorList>
            <consortium name="EnsemblMetazoa"/>
        </authorList>
    </citation>
    <scope>IDENTIFICATION</scope>
    <source>
        <strain evidence="3">Epiroticus2</strain>
    </source>
</reference>